<feature type="binding site" description="axial binding residue" evidence="9">
    <location>
        <position position="252"/>
    </location>
    <ligand>
        <name>heme c</name>
        <dbReference type="ChEBI" id="CHEBI:61717"/>
        <label>2</label>
    </ligand>
    <ligandPart>
        <name>Fe</name>
        <dbReference type="ChEBI" id="CHEBI:18248"/>
    </ligandPart>
</feature>
<keyword evidence="4 11" id="KW-0732">Signal</keyword>
<feature type="binding site" description="axial binding residue" evidence="9">
    <location>
        <position position="106"/>
    </location>
    <ligand>
        <name>heme c</name>
        <dbReference type="ChEBI" id="CHEBI:61717"/>
        <label>1</label>
    </ligand>
    <ligandPart>
        <name>Fe</name>
        <dbReference type="ChEBI" id="CHEBI:18248"/>
    </ligandPart>
</feature>
<dbReference type="Proteomes" id="UP000321055">
    <property type="component" value="Unassembled WGS sequence"/>
</dbReference>
<evidence type="ECO:0000256" key="11">
    <source>
        <dbReference type="SAM" id="SignalP"/>
    </source>
</evidence>
<evidence type="ECO:0000313" key="13">
    <source>
        <dbReference type="EMBL" id="TXI27479.1"/>
    </source>
</evidence>
<dbReference type="InterPro" id="IPR036909">
    <property type="entry name" value="Cyt_c-like_dom_sf"/>
</dbReference>
<keyword evidence="3 9" id="KW-0479">Metal-binding</keyword>
<dbReference type="GO" id="GO:0020037">
    <property type="term" value="F:heme binding"/>
    <property type="evidence" value="ECO:0007669"/>
    <property type="project" value="InterPro"/>
</dbReference>
<evidence type="ECO:0000256" key="7">
    <source>
        <dbReference type="ARBA" id="ARBA00023004"/>
    </source>
</evidence>
<dbReference type="InterPro" id="IPR009056">
    <property type="entry name" value="Cyt_c-like_dom"/>
</dbReference>
<feature type="binding site" description="axial binding residue" evidence="9">
    <location>
        <position position="122"/>
    </location>
    <ligand>
        <name>heme c</name>
        <dbReference type="ChEBI" id="CHEBI:61717"/>
        <label>1</label>
    </ligand>
    <ligandPart>
        <name>Fe</name>
        <dbReference type="ChEBI" id="CHEBI:18248"/>
    </ligandPart>
</feature>
<evidence type="ECO:0000256" key="2">
    <source>
        <dbReference type="ARBA" id="ARBA00022617"/>
    </source>
</evidence>
<evidence type="ECO:0000256" key="8">
    <source>
        <dbReference type="PIRSR" id="PIRSR000294-1"/>
    </source>
</evidence>
<feature type="signal peptide" evidence="11">
    <location>
        <begin position="1"/>
        <end position="17"/>
    </location>
</feature>
<proteinExistence type="predicted"/>
<feature type="binding site" description="covalent" evidence="8">
    <location>
        <position position="248"/>
    </location>
    <ligand>
        <name>heme c</name>
        <dbReference type="ChEBI" id="CHEBI:61717"/>
        <label>2</label>
    </ligand>
</feature>
<dbReference type="AlphaFoldDB" id="A0A5C7VQX2"/>
<dbReference type="Gene3D" id="1.10.760.10">
    <property type="entry name" value="Cytochrome c-like domain"/>
    <property type="match status" value="2"/>
</dbReference>
<keyword evidence="5" id="KW-0574">Periplasm</keyword>
<comment type="cofactor">
    <cofactor evidence="8">
        <name>heme</name>
        <dbReference type="ChEBI" id="CHEBI:30413"/>
    </cofactor>
    <text evidence="8">Binds 2 heme groups.</text>
</comment>
<evidence type="ECO:0000256" key="4">
    <source>
        <dbReference type="ARBA" id="ARBA00022729"/>
    </source>
</evidence>
<dbReference type="InterPro" id="IPR004852">
    <property type="entry name" value="Di-haem_cyt_c_peroxidsae"/>
</dbReference>
<sequence>MKIFLFLALIVSSYSYAQSGHDHQGDAKKKDDHHSEMHDDGHHGMGGMMHGGHHKLDKTTLKQFFEPLPASIIDEKKNAALIALGKKLYLDPKLSVNDTISCNSCHQLNNFGVDSQPTSPGHEGKRGGRNSPTTFNAALHIAQFWDGRAKDVEEQALGPILNPIEMGMPSEAAVVDKLKKIDEYKAMFAEAFKDEKDPIQYKNVGKAIGAFERTLITPSRFDDFLKGDENALNDAEKRGLQKFVHMGCANCHNGVAIGGNSYKKIGLVEEYKTSDEGRFAVTGLETDKKVFKVPSLRNITKTGPYFHDGSVKTLDEAIEEMAEHQLGRKVGPGFIEDVKAFLGALTAKDSK</sequence>
<dbReference type="GO" id="GO:0046872">
    <property type="term" value="F:metal ion binding"/>
    <property type="evidence" value="ECO:0007669"/>
    <property type="project" value="UniProtKB-KW"/>
</dbReference>
<evidence type="ECO:0000256" key="10">
    <source>
        <dbReference type="SAM" id="MobiDB-lite"/>
    </source>
</evidence>
<feature type="binding site" description="covalent" evidence="8">
    <location>
        <position position="102"/>
    </location>
    <ligand>
        <name>heme c</name>
        <dbReference type="ChEBI" id="CHEBI:61717"/>
        <label>1</label>
    </ligand>
</feature>
<dbReference type="PROSITE" id="PS51007">
    <property type="entry name" value="CYTC"/>
    <property type="match status" value="2"/>
</dbReference>
<keyword evidence="7 9" id="KW-0408">Iron</keyword>
<comment type="subcellular location">
    <subcellularLocation>
        <location evidence="1">Periplasm</location>
    </subcellularLocation>
</comment>
<feature type="domain" description="Cytochrome c" evidence="12">
    <location>
        <begin position="234"/>
        <end position="346"/>
    </location>
</feature>
<dbReference type="PANTHER" id="PTHR30600:SF7">
    <property type="entry name" value="CYTOCHROME C PEROXIDASE-RELATED"/>
    <property type="match status" value="1"/>
</dbReference>
<feature type="binding site" description="covalent" evidence="8">
    <location>
        <position position="251"/>
    </location>
    <ligand>
        <name>heme c</name>
        <dbReference type="ChEBI" id="CHEBI:61717"/>
        <label>2</label>
    </ligand>
</feature>
<dbReference type="InterPro" id="IPR026259">
    <property type="entry name" value="MauG/Cytc_peroxidase"/>
</dbReference>
<gene>
    <name evidence="13" type="ORF">E6Q60_09660</name>
</gene>
<feature type="binding site" description="covalent" evidence="8">
    <location>
        <position position="105"/>
    </location>
    <ligand>
        <name>heme c</name>
        <dbReference type="ChEBI" id="CHEBI:61717"/>
        <label>1</label>
    </ligand>
</feature>
<dbReference type="EMBL" id="SSFX01000076">
    <property type="protein sequence ID" value="TXI27479.1"/>
    <property type="molecule type" value="Genomic_DNA"/>
</dbReference>
<evidence type="ECO:0000256" key="9">
    <source>
        <dbReference type="PIRSR" id="PIRSR000294-2"/>
    </source>
</evidence>
<feature type="region of interest" description="Disordered" evidence="10">
    <location>
        <begin position="113"/>
        <end position="132"/>
    </location>
</feature>
<feature type="binding site" description="axial binding residue" evidence="9">
    <location>
        <position position="321"/>
    </location>
    <ligand>
        <name>heme c</name>
        <dbReference type="ChEBI" id="CHEBI:61717"/>
        <label>2</label>
    </ligand>
    <ligandPart>
        <name>Fe</name>
        <dbReference type="ChEBI" id="CHEBI:18248"/>
    </ligandPart>
</feature>
<evidence type="ECO:0000259" key="12">
    <source>
        <dbReference type="PROSITE" id="PS51007"/>
    </source>
</evidence>
<accession>A0A5C7VQX2</accession>
<protein>
    <submittedName>
        <fullName evidence="13">Cytochrome-c peroxidase</fullName>
    </submittedName>
</protein>
<comment type="caution">
    <text evidence="13">The sequence shown here is derived from an EMBL/GenBank/DDBJ whole genome shotgun (WGS) entry which is preliminary data.</text>
</comment>
<reference evidence="13 14" key="1">
    <citation type="submission" date="2018-09" db="EMBL/GenBank/DDBJ databases">
        <title>Metagenome Assembled Genomes from an Advanced Water Purification Facility.</title>
        <authorList>
            <person name="Stamps B.W."/>
            <person name="Spear J.R."/>
        </authorList>
    </citation>
    <scope>NUCLEOTIDE SEQUENCE [LARGE SCALE GENOMIC DNA]</scope>
    <source>
        <strain evidence="13">Bin_54_1</strain>
    </source>
</reference>
<dbReference type="PIRSF" id="PIRSF000294">
    <property type="entry name" value="Cytochrome-c_peroxidase"/>
    <property type="match status" value="1"/>
</dbReference>
<evidence type="ECO:0000256" key="3">
    <source>
        <dbReference type="ARBA" id="ARBA00022723"/>
    </source>
</evidence>
<evidence type="ECO:0000256" key="1">
    <source>
        <dbReference type="ARBA" id="ARBA00004418"/>
    </source>
</evidence>
<keyword evidence="13" id="KW-0575">Peroxidase</keyword>
<organism evidence="13 14">
    <name type="scientific">Nitrosomonas oligotropha</name>
    <dbReference type="NCBI Taxonomy" id="42354"/>
    <lineage>
        <taxon>Bacteria</taxon>
        <taxon>Pseudomonadati</taxon>
        <taxon>Pseudomonadota</taxon>
        <taxon>Betaproteobacteria</taxon>
        <taxon>Nitrosomonadales</taxon>
        <taxon>Nitrosomonadaceae</taxon>
        <taxon>Nitrosomonas</taxon>
    </lineage>
</organism>
<dbReference type="GO" id="GO:0004130">
    <property type="term" value="F:cytochrome-c peroxidase activity"/>
    <property type="evidence" value="ECO:0007669"/>
    <property type="project" value="TreeGrafter"/>
</dbReference>
<feature type="chain" id="PRO_5022764148" evidence="11">
    <location>
        <begin position="18"/>
        <end position="351"/>
    </location>
</feature>
<evidence type="ECO:0000256" key="6">
    <source>
        <dbReference type="ARBA" id="ARBA00023002"/>
    </source>
</evidence>
<comment type="PTM">
    <text evidence="8">Binds 2 heme groups per subunit.</text>
</comment>
<name>A0A5C7VQX2_9PROT</name>
<dbReference type="SUPFAM" id="SSF46626">
    <property type="entry name" value="Cytochrome c"/>
    <property type="match status" value="2"/>
</dbReference>
<keyword evidence="6" id="KW-0560">Oxidoreductase</keyword>
<evidence type="ECO:0000256" key="5">
    <source>
        <dbReference type="ARBA" id="ARBA00022764"/>
    </source>
</evidence>
<dbReference type="GO" id="GO:0042597">
    <property type="term" value="C:periplasmic space"/>
    <property type="evidence" value="ECO:0007669"/>
    <property type="project" value="UniProtKB-SubCell"/>
</dbReference>
<evidence type="ECO:0000313" key="14">
    <source>
        <dbReference type="Proteomes" id="UP000321055"/>
    </source>
</evidence>
<dbReference type="Pfam" id="PF03150">
    <property type="entry name" value="CCP_MauG"/>
    <property type="match status" value="1"/>
</dbReference>
<dbReference type="PANTHER" id="PTHR30600">
    <property type="entry name" value="CYTOCHROME C PEROXIDASE-RELATED"/>
    <property type="match status" value="1"/>
</dbReference>
<keyword evidence="2 8" id="KW-0349">Heme</keyword>
<feature type="region of interest" description="Disordered" evidence="10">
    <location>
        <begin position="21"/>
        <end position="52"/>
    </location>
</feature>
<dbReference type="InterPro" id="IPR051395">
    <property type="entry name" value="Cytochrome_c_Peroxidase/MauG"/>
</dbReference>
<feature type="compositionally biased region" description="Basic and acidic residues" evidence="10">
    <location>
        <begin position="21"/>
        <end position="43"/>
    </location>
</feature>
<dbReference type="GO" id="GO:0009055">
    <property type="term" value="F:electron transfer activity"/>
    <property type="evidence" value="ECO:0007669"/>
    <property type="project" value="InterPro"/>
</dbReference>
<feature type="domain" description="Cytochrome c" evidence="12">
    <location>
        <begin position="80"/>
        <end position="185"/>
    </location>
</feature>